<keyword evidence="4" id="KW-0256">Endoplasmic reticulum</keyword>
<protein>
    <submittedName>
        <fullName evidence="7">Uncharacterized protein</fullName>
    </submittedName>
</protein>
<reference evidence="7" key="1">
    <citation type="journal article" date="2023" name="Mol. Phylogenet. Evol.">
        <title>Genome-scale phylogeny and comparative genomics of the fungal order Sordariales.</title>
        <authorList>
            <person name="Hensen N."/>
            <person name="Bonometti L."/>
            <person name="Westerberg I."/>
            <person name="Brannstrom I.O."/>
            <person name="Guillou S."/>
            <person name="Cros-Aarteil S."/>
            <person name="Calhoun S."/>
            <person name="Haridas S."/>
            <person name="Kuo A."/>
            <person name="Mondo S."/>
            <person name="Pangilinan J."/>
            <person name="Riley R."/>
            <person name="LaButti K."/>
            <person name="Andreopoulos B."/>
            <person name="Lipzen A."/>
            <person name="Chen C."/>
            <person name="Yan M."/>
            <person name="Daum C."/>
            <person name="Ng V."/>
            <person name="Clum A."/>
            <person name="Steindorff A."/>
            <person name="Ohm R.A."/>
            <person name="Martin F."/>
            <person name="Silar P."/>
            <person name="Natvig D.O."/>
            <person name="Lalanne C."/>
            <person name="Gautier V."/>
            <person name="Ament-Velasquez S.L."/>
            <person name="Kruys A."/>
            <person name="Hutchinson M.I."/>
            <person name="Powell A.J."/>
            <person name="Barry K."/>
            <person name="Miller A.N."/>
            <person name="Grigoriev I.V."/>
            <person name="Debuchy R."/>
            <person name="Gladieux P."/>
            <person name="Hiltunen Thoren M."/>
            <person name="Johannesson H."/>
        </authorList>
    </citation>
    <scope>NUCLEOTIDE SEQUENCE</scope>
    <source>
        <strain evidence="7">CBS 892.96</strain>
    </source>
</reference>
<sequence>MALCNTNPMDRGCSAVTDNMRFRSKNKTKKALSSTRPGTAYLVLSLRRGDHIAALGALLDCTRARLNSPQALNIAYLERENQQAKDLQWVFESTFAIVFLGTSHQGSANYADFGRDIARLAVLATGNNYNDNIIRNLTPNNELLTSLHTSFDIIYAYVAEKNQFESSTFQEGKAHTGVSGFRGKVVDGDSSELGHGCDRQDVLNRNHRDMCQFVSATDPVCNRSGEHVHEAVNENVDTHMGVNKSPDGDELFASTSSGNLSFHDTKSGKNAENNTDTKLEVKPKGNGHIYVLQFTRAWWMLRKAVCNQLDVSFDGVNEVKHHAPMTQKTFRKADIAHYCPLLDNTGRQATVMIEDNCWPLDRAKAAGKRDLHNFVDRDLGCPLLHFAVYNTGYSPLLAMAKLMLEHGADVTKIFDKKAVIERLSFDTVSKDIYEIYRLLLEHGSDPNSLDHCNQGRADS</sequence>
<comment type="caution">
    <text evidence="7">The sequence shown here is derived from an EMBL/GenBank/DDBJ whole genome shotgun (WGS) entry which is preliminary data.</text>
</comment>
<dbReference type="Gene3D" id="1.25.40.20">
    <property type="entry name" value="Ankyrin repeat-containing domain"/>
    <property type="match status" value="1"/>
</dbReference>
<evidence type="ECO:0000313" key="8">
    <source>
        <dbReference type="Proteomes" id="UP001302321"/>
    </source>
</evidence>
<dbReference type="GO" id="GO:0005739">
    <property type="term" value="C:mitochondrion"/>
    <property type="evidence" value="ECO:0007669"/>
    <property type="project" value="UniProtKB-SubCell"/>
</dbReference>
<dbReference type="GO" id="GO:0005783">
    <property type="term" value="C:endoplasmic reticulum"/>
    <property type="evidence" value="ECO:0007669"/>
    <property type="project" value="UniProtKB-SubCell"/>
</dbReference>
<dbReference type="PANTHER" id="PTHR48182">
    <property type="entry name" value="PROTEIN SERAC1"/>
    <property type="match status" value="1"/>
</dbReference>
<organism evidence="7 8">
    <name type="scientific">Triangularia setosa</name>
    <dbReference type="NCBI Taxonomy" id="2587417"/>
    <lineage>
        <taxon>Eukaryota</taxon>
        <taxon>Fungi</taxon>
        <taxon>Dikarya</taxon>
        <taxon>Ascomycota</taxon>
        <taxon>Pezizomycotina</taxon>
        <taxon>Sordariomycetes</taxon>
        <taxon>Sordariomycetidae</taxon>
        <taxon>Sordariales</taxon>
        <taxon>Podosporaceae</taxon>
        <taxon>Triangularia</taxon>
    </lineage>
</organism>
<dbReference type="Proteomes" id="UP001302321">
    <property type="component" value="Unassembled WGS sequence"/>
</dbReference>
<dbReference type="EMBL" id="MU866825">
    <property type="protein sequence ID" value="KAK4170700.1"/>
    <property type="molecule type" value="Genomic_DNA"/>
</dbReference>
<dbReference type="AlphaFoldDB" id="A0AAN6VW12"/>
<keyword evidence="8" id="KW-1185">Reference proteome</keyword>
<keyword evidence="6" id="KW-0472">Membrane</keyword>
<evidence type="ECO:0000256" key="1">
    <source>
        <dbReference type="ARBA" id="ARBA00004173"/>
    </source>
</evidence>
<proteinExistence type="predicted"/>
<dbReference type="PANTHER" id="PTHR48182:SF2">
    <property type="entry name" value="PROTEIN SERAC1"/>
    <property type="match status" value="1"/>
</dbReference>
<evidence type="ECO:0000256" key="2">
    <source>
        <dbReference type="ARBA" id="ARBA00004240"/>
    </source>
</evidence>
<evidence type="ECO:0000256" key="3">
    <source>
        <dbReference type="ARBA" id="ARBA00004370"/>
    </source>
</evidence>
<keyword evidence="5" id="KW-0496">Mitochondrion</keyword>
<dbReference type="InterPro" id="IPR036770">
    <property type="entry name" value="Ankyrin_rpt-contain_sf"/>
</dbReference>
<dbReference type="InterPro" id="IPR052374">
    <property type="entry name" value="SERAC1"/>
</dbReference>
<dbReference type="SUPFAM" id="SSF48403">
    <property type="entry name" value="Ankyrin repeat"/>
    <property type="match status" value="1"/>
</dbReference>
<evidence type="ECO:0000313" key="7">
    <source>
        <dbReference type="EMBL" id="KAK4170700.1"/>
    </source>
</evidence>
<reference evidence="7" key="2">
    <citation type="submission" date="2023-05" db="EMBL/GenBank/DDBJ databases">
        <authorList>
            <consortium name="Lawrence Berkeley National Laboratory"/>
            <person name="Steindorff A."/>
            <person name="Hensen N."/>
            <person name="Bonometti L."/>
            <person name="Westerberg I."/>
            <person name="Brannstrom I.O."/>
            <person name="Guillou S."/>
            <person name="Cros-Aarteil S."/>
            <person name="Calhoun S."/>
            <person name="Haridas S."/>
            <person name="Kuo A."/>
            <person name="Mondo S."/>
            <person name="Pangilinan J."/>
            <person name="Riley R."/>
            <person name="Labutti K."/>
            <person name="Andreopoulos B."/>
            <person name="Lipzen A."/>
            <person name="Chen C."/>
            <person name="Yanf M."/>
            <person name="Daum C."/>
            <person name="Ng V."/>
            <person name="Clum A."/>
            <person name="Ohm R."/>
            <person name="Martin F."/>
            <person name="Silar P."/>
            <person name="Natvig D."/>
            <person name="Lalanne C."/>
            <person name="Gautier V."/>
            <person name="Ament-Velasquez S.L."/>
            <person name="Kruys A."/>
            <person name="Hutchinson M.I."/>
            <person name="Powell A.J."/>
            <person name="Barry K."/>
            <person name="Miller A.N."/>
            <person name="Grigoriev I.V."/>
            <person name="Debuchy R."/>
            <person name="Gladieux P."/>
            <person name="Thoren M.H."/>
            <person name="Johannesson H."/>
        </authorList>
    </citation>
    <scope>NUCLEOTIDE SEQUENCE</scope>
    <source>
        <strain evidence="7">CBS 892.96</strain>
    </source>
</reference>
<gene>
    <name evidence="7" type="ORF">QBC36DRAFT_383063</name>
</gene>
<accession>A0AAN6VW12</accession>
<evidence type="ECO:0000256" key="5">
    <source>
        <dbReference type="ARBA" id="ARBA00023128"/>
    </source>
</evidence>
<evidence type="ECO:0000256" key="6">
    <source>
        <dbReference type="ARBA" id="ARBA00023136"/>
    </source>
</evidence>
<comment type="subcellular location">
    <subcellularLocation>
        <location evidence="2">Endoplasmic reticulum</location>
    </subcellularLocation>
    <subcellularLocation>
        <location evidence="3">Membrane</location>
    </subcellularLocation>
    <subcellularLocation>
        <location evidence="1">Mitochondrion</location>
    </subcellularLocation>
</comment>
<name>A0AAN6VW12_9PEZI</name>
<dbReference type="GO" id="GO:0016020">
    <property type="term" value="C:membrane"/>
    <property type="evidence" value="ECO:0007669"/>
    <property type="project" value="UniProtKB-SubCell"/>
</dbReference>
<evidence type="ECO:0000256" key="4">
    <source>
        <dbReference type="ARBA" id="ARBA00022824"/>
    </source>
</evidence>